<organism evidence="2 3">
    <name type="scientific">Thiohalobacter thiocyanaticus</name>
    <dbReference type="NCBI Taxonomy" id="585455"/>
    <lineage>
        <taxon>Bacteria</taxon>
        <taxon>Pseudomonadati</taxon>
        <taxon>Pseudomonadota</taxon>
        <taxon>Gammaproteobacteria</taxon>
        <taxon>Thiohalobacterales</taxon>
        <taxon>Thiohalobacteraceae</taxon>
        <taxon>Thiohalobacter</taxon>
    </lineage>
</organism>
<proteinExistence type="predicted"/>
<sequence>MNGFETFFRDEPIEVRELTLPARVYNLAHVVLQRSGRECVFVPIRSMQFMGVIDAEEIIFVDIQAKHLVEVAWTHFRPQVRQSLDEPVPYRVEVYLEKGRESARRLQGEFAKALEEMEKRHLDRQHSEHAGEVLPLPGRSPRRT</sequence>
<keyword evidence="3" id="KW-1185">Reference proteome</keyword>
<dbReference type="OrthoDB" id="5296242at2"/>
<evidence type="ECO:0000313" key="2">
    <source>
        <dbReference type="EMBL" id="RRQ22213.1"/>
    </source>
</evidence>
<evidence type="ECO:0000256" key="1">
    <source>
        <dbReference type="SAM" id="MobiDB-lite"/>
    </source>
</evidence>
<feature type="compositionally biased region" description="Basic and acidic residues" evidence="1">
    <location>
        <begin position="117"/>
        <end position="131"/>
    </location>
</feature>
<dbReference type="Proteomes" id="UP000287798">
    <property type="component" value="Unassembled WGS sequence"/>
</dbReference>
<accession>A0A426QKC2</accession>
<name>A0A426QKC2_9GAMM</name>
<evidence type="ECO:0000313" key="3">
    <source>
        <dbReference type="Proteomes" id="UP000287798"/>
    </source>
</evidence>
<gene>
    <name evidence="2" type="ORF">D6C00_09780</name>
</gene>
<protein>
    <submittedName>
        <fullName evidence="2">Uncharacterized protein</fullName>
    </submittedName>
</protein>
<dbReference type="EMBL" id="QZMU01000001">
    <property type="protein sequence ID" value="RRQ22213.1"/>
    <property type="molecule type" value="Genomic_DNA"/>
</dbReference>
<comment type="caution">
    <text evidence="2">The sequence shown here is derived from an EMBL/GenBank/DDBJ whole genome shotgun (WGS) entry which is preliminary data.</text>
</comment>
<dbReference type="AlphaFoldDB" id="A0A426QKC2"/>
<dbReference type="RefSeq" id="WP_125181554.1">
    <property type="nucleotide sequence ID" value="NZ_QZMU01000001.1"/>
</dbReference>
<feature type="region of interest" description="Disordered" evidence="1">
    <location>
        <begin position="117"/>
        <end position="144"/>
    </location>
</feature>
<reference evidence="2 3" key="1">
    <citation type="journal article" date="2010" name="Int. J. Syst. Evol. Microbiol.">
        <title>Thiohalobacter thiocyanaticus gen. nov., sp. nov., a moderately halophilic, sulfur-oxidizing gammaproteobacterium from hypersaline lakes, that utilizes thiocyanate.</title>
        <authorList>
            <person name="Sorokin D.Y."/>
            <person name="Kovaleva O.L."/>
            <person name="Tourova T.P."/>
            <person name="Muyzer G."/>
        </authorList>
    </citation>
    <scope>NUCLEOTIDE SEQUENCE [LARGE SCALE GENOMIC DNA]</scope>
    <source>
        <strain evidence="2 3">Hrh1</strain>
    </source>
</reference>